<organism evidence="1 2">
    <name type="scientific">Clostridium kluyveri</name>
    <dbReference type="NCBI Taxonomy" id="1534"/>
    <lineage>
        <taxon>Bacteria</taxon>
        <taxon>Bacillati</taxon>
        <taxon>Bacillota</taxon>
        <taxon>Clostridia</taxon>
        <taxon>Eubacteriales</taxon>
        <taxon>Clostridiaceae</taxon>
        <taxon>Clostridium</taxon>
    </lineage>
</organism>
<gene>
    <name evidence="1" type="ORF">BS101_03160</name>
</gene>
<dbReference type="AlphaFoldDB" id="A0A1L5FDS8"/>
<evidence type="ECO:0000313" key="1">
    <source>
        <dbReference type="EMBL" id="APM41178.1"/>
    </source>
</evidence>
<reference evidence="1 2" key="1">
    <citation type="submission" date="2016-12" db="EMBL/GenBank/DDBJ databases">
        <title>Complete genome sequence of Clostridium kluyveri JZZ isolated from the pit mud of a Chinese flavor liquor-making factory.</title>
        <authorList>
            <person name="Wang Y."/>
        </authorList>
    </citation>
    <scope>NUCLEOTIDE SEQUENCE [LARGE SCALE GENOMIC DNA]</scope>
    <source>
        <strain evidence="1 2">JZZ</strain>
    </source>
</reference>
<evidence type="ECO:0000313" key="2">
    <source>
        <dbReference type="Proteomes" id="UP000184604"/>
    </source>
</evidence>
<accession>A0A1L5FDS8</accession>
<name>A0A1L5FDS8_CLOKL</name>
<dbReference type="Proteomes" id="UP000184604">
    <property type="component" value="Chromosome"/>
</dbReference>
<dbReference type="EMBL" id="CP018335">
    <property type="protein sequence ID" value="APM41178.1"/>
    <property type="molecule type" value="Genomic_DNA"/>
</dbReference>
<proteinExistence type="predicted"/>
<protein>
    <submittedName>
        <fullName evidence="1">Uncharacterized protein</fullName>
    </submittedName>
</protein>
<sequence>MLKWDEVYPKDWGLNYDYYRHYSKYGTGWNKASNLFHLEFKTHAWLRFQVLENLYIGNAMCYGEYININKTFNAGDIVTINMASSVEFGKKGQVSSNSANITAYYILPFTWHNFIKEESYKYIRKYYKTETQYNYLRDHYYKSKVQEVDNNRRYFRNGFDKFVEDDTLSSLLDLDTEIKNMKMINESTPFGDTDQLYYIYNYPYGCRYFNEMIQKDGRLFYE</sequence>